<evidence type="ECO:0000313" key="1">
    <source>
        <dbReference type="EMBL" id="GGW80268.1"/>
    </source>
</evidence>
<gene>
    <name evidence="1" type="ORF">GCM10007391_11420</name>
</gene>
<sequence length="51" mass="5980">MWCEDCESIDEYFFETTWFWFFLPTTEAFGKLAVLCGEKNLEAYQAGEQPG</sequence>
<accession>A0A918MXA6</accession>
<keyword evidence="2" id="KW-1185">Reference proteome</keyword>
<dbReference type="AlphaFoldDB" id="A0A918MXA6"/>
<evidence type="ECO:0000313" key="2">
    <source>
        <dbReference type="Proteomes" id="UP000631300"/>
    </source>
</evidence>
<reference evidence="1" key="2">
    <citation type="submission" date="2020-09" db="EMBL/GenBank/DDBJ databases">
        <authorList>
            <person name="Sun Q."/>
            <person name="Kim S."/>
        </authorList>
    </citation>
    <scope>NUCLEOTIDE SEQUENCE</scope>
    <source>
        <strain evidence="1">KCTC 22164</strain>
    </source>
</reference>
<dbReference type="EMBL" id="BMXP01000002">
    <property type="protein sequence ID" value="GGW80268.1"/>
    <property type="molecule type" value="Genomic_DNA"/>
</dbReference>
<reference evidence="1" key="1">
    <citation type="journal article" date="2014" name="Int. J. Syst. Evol. Microbiol.">
        <title>Complete genome sequence of Corynebacterium casei LMG S-19264T (=DSM 44701T), isolated from a smear-ripened cheese.</title>
        <authorList>
            <consortium name="US DOE Joint Genome Institute (JGI-PGF)"/>
            <person name="Walter F."/>
            <person name="Albersmeier A."/>
            <person name="Kalinowski J."/>
            <person name="Ruckert C."/>
        </authorList>
    </citation>
    <scope>NUCLEOTIDE SEQUENCE</scope>
    <source>
        <strain evidence="1">KCTC 22164</strain>
    </source>
</reference>
<organism evidence="1 2">
    <name type="scientific">Alteromonas halophila</name>
    <dbReference type="NCBI Taxonomy" id="516698"/>
    <lineage>
        <taxon>Bacteria</taxon>
        <taxon>Pseudomonadati</taxon>
        <taxon>Pseudomonadota</taxon>
        <taxon>Gammaproteobacteria</taxon>
        <taxon>Alteromonadales</taxon>
        <taxon>Alteromonadaceae</taxon>
        <taxon>Alteromonas/Salinimonas group</taxon>
        <taxon>Alteromonas</taxon>
    </lineage>
</organism>
<proteinExistence type="predicted"/>
<dbReference type="Proteomes" id="UP000631300">
    <property type="component" value="Unassembled WGS sequence"/>
</dbReference>
<name>A0A918MXA6_9ALTE</name>
<comment type="caution">
    <text evidence="1">The sequence shown here is derived from an EMBL/GenBank/DDBJ whole genome shotgun (WGS) entry which is preliminary data.</text>
</comment>
<protein>
    <submittedName>
        <fullName evidence="1">Uncharacterized protein</fullName>
    </submittedName>
</protein>